<comment type="subcellular location">
    <subcellularLocation>
        <location evidence="1">Cell membrane</location>
        <topology evidence="1">Peripheral membrane protein</topology>
        <orientation evidence="1">Cytoplasmic side</orientation>
    </subcellularLocation>
</comment>
<evidence type="ECO:0000256" key="1">
    <source>
        <dbReference type="ARBA" id="ARBA00004413"/>
    </source>
</evidence>
<dbReference type="Pfam" id="PF00005">
    <property type="entry name" value="ABC_tran"/>
    <property type="match status" value="1"/>
</dbReference>
<dbReference type="GO" id="GO:0043215">
    <property type="term" value="P:daunorubicin transport"/>
    <property type="evidence" value="ECO:0007669"/>
    <property type="project" value="InterPro"/>
</dbReference>
<dbReference type="SUPFAM" id="SSF52540">
    <property type="entry name" value="P-loop containing nucleoside triphosphate hydrolases"/>
    <property type="match status" value="1"/>
</dbReference>
<evidence type="ECO:0000259" key="10">
    <source>
        <dbReference type="PROSITE" id="PS50893"/>
    </source>
</evidence>
<evidence type="ECO:0000256" key="8">
    <source>
        <dbReference type="ARBA" id="ARBA00023251"/>
    </source>
</evidence>
<evidence type="ECO:0000256" key="9">
    <source>
        <dbReference type="ARBA" id="ARBA00049985"/>
    </source>
</evidence>
<keyword evidence="2" id="KW-0813">Transport</keyword>
<reference evidence="11 12" key="1">
    <citation type="submission" date="2019-11" db="EMBL/GenBank/DDBJ databases">
        <authorList>
            <person name="Li X.-J."/>
            <person name="Feng X.-M."/>
        </authorList>
    </citation>
    <scope>NUCLEOTIDE SEQUENCE [LARGE SCALE GENOMIC DNA]</scope>
    <source>
        <strain evidence="11 12">XMNu-373</strain>
    </source>
</reference>
<dbReference type="NCBIfam" id="TIGR01188">
    <property type="entry name" value="drrA"/>
    <property type="match status" value="1"/>
</dbReference>
<dbReference type="InterPro" id="IPR003593">
    <property type="entry name" value="AAA+_ATPase"/>
</dbReference>
<accession>A0A7K3M8H7</accession>
<protein>
    <submittedName>
        <fullName evidence="11">ATP-binding cassette domain-containing protein</fullName>
    </submittedName>
</protein>
<dbReference type="InterPro" id="IPR025302">
    <property type="entry name" value="DrrA1/2-like_C"/>
</dbReference>
<keyword evidence="7" id="KW-0472">Membrane</keyword>
<feature type="domain" description="ABC transporter" evidence="10">
    <location>
        <begin position="10"/>
        <end position="240"/>
    </location>
</feature>
<dbReference type="InterPro" id="IPR003439">
    <property type="entry name" value="ABC_transporter-like_ATP-bd"/>
</dbReference>
<dbReference type="InterPro" id="IPR005894">
    <property type="entry name" value="DrrA"/>
</dbReference>
<dbReference type="PANTHER" id="PTHR42711:SF19">
    <property type="entry name" value="DOXORUBICIN RESISTANCE ATP-BINDING PROTEIN DRRA"/>
    <property type="match status" value="1"/>
</dbReference>
<dbReference type="GO" id="GO:1900753">
    <property type="term" value="P:doxorubicin transport"/>
    <property type="evidence" value="ECO:0007669"/>
    <property type="project" value="InterPro"/>
</dbReference>
<dbReference type="GO" id="GO:0005524">
    <property type="term" value="F:ATP binding"/>
    <property type="evidence" value="ECO:0007669"/>
    <property type="project" value="UniProtKB-KW"/>
</dbReference>
<keyword evidence="4" id="KW-0547">Nucleotide-binding</keyword>
<comment type="similarity">
    <text evidence="9">Belongs to the ABC transporter superfamily. Drug exporter-1 (DrugE1) (TC 3.A.1.105) family.</text>
</comment>
<dbReference type="PROSITE" id="PS00211">
    <property type="entry name" value="ABC_TRANSPORTER_1"/>
    <property type="match status" value="1"/>
</dbReference>
<dbReference type="GO" id="GO:0016887">
    <property type="term" value="F:ATP hydrolysis activity"/>
    <property type="evidence" value="ECO:0007669"/>
    <property type="project" value="InterPro"/>
</dbReference>
<dbReference type="EMBL" id="WLZY01000008">
    <property type="protein sequence ID" value="NDL59584.1"/>
    <property type="molecule type" value="Genomic_DNA"/>
</dbReference>
<name>A0A7K3M8H7_9ACTN</name>
<dbReference type="InterPro" id="IPR017871">
    <property type="entry name" value="ABC_transporter-like_CS"/>
</dbReference>
<keyword evidence="3" id="KW-1003">Cell membrane</keyword>
<keyword evidence="8" id="KW-0046">Antibiotic resistance</keyword>
<proteinExistence type="inferred from homology"/>
<dbReference type="Pfam" id="PF13732">
    <property type="entry name" value="DrrA1-3_C"/>
    <property type="match status" value="1"/>
</dbReference>
<organism evidence="11 12">
    <name type="scientific">Phytoactinopolyspora mesophila</name>
    <dbReference type="NCBI Taxonomy" id="2650750"/>
    <lineage>
        <taxon>Bacteria</taxon>
        <taxon>Bacillati</taxon>
        <taxon>Actinomycetota</taxon>
        <taxon>Actinomycetes</taxon>
        <taxon>Jiangellales</taxon>
        <taxon>Jiangellaceae</taxon>
        <taxon>Phytoactinopolyspora</taxon>
    </lineage>
</organism>
<dbReference type="GO" id="GO:0046677">
    <property type="term" value="P:response to antibiotic"/>
    <property type="evidence" value="ECO:0007669"/>
    <property type="project" value="UniProtKB-KW"/>
</dbReference>
<dbReference type="PANTHER" id="PTHR42711">
    <property type="entry name" value="ABC TRANSPORTER ATP-BINDING PROTEIN"/>
    <property type="match status" value="1"/>
</dbReference>
<evidence type="ECO:0000256" key="7">
    <source>
        <dbReference type="ARBA" id="ARBA00023136"/>
    </source>
</evidence>
<dbReference type="Proteomes" id="UP000460435">
    <property type="component" value="Unassembled WGS sequence"/>
</dbReference>
<evidence type="ECO:0000256" key="4">
    <source>
        <dbReference type="ARBA" id="ARBA00022741"/>
    </source>
</evidence>
<keyword evidence="5 11" id="KW-0067">ATP-binding</keyword>
<evidence type="ECO:0000313" key="11">
    <source>
        <dbReference type="EMBL" id="NDL59584.1"/>
    </source>
</evidence>
<evidence type="ECO:0000313" key="12">
    <source>
        <dbReference type="Proteomes" id="UP000460435"/>
    </source>
</evidence>
<dbReference type="InterPro" id="IPR027417">
    <property type="entry name" value="P-loop_NTPase"/>
</dbReference>
<gene>
    <name evidence="11" type="ORF">F7O44_21160</name>
</gene>
<dbReference type="SMART" id="SM00382">
    <property type="entry name" value="AAA"/>
    <property type="match status" value="1"/>
</dbReference>
<dbReference type="FunFam" id="3.40.50.300:FF:000589">
    <property type="entry name" value="ABC transporter, ATP-binding subunit"/>
    <property type="match status" value="1"/>
</dbReference>
<dbReference type="Gene3D" id="3.40.50.300">
    <property type="entry name" value="P-loop containing nucleotide triphosphate hydrolases"/>
    <property type="match status" value="1"/>
</dbReference>
<keyword evidence="12" id="KW-1185">Reference proteome</keyword>
<sequence length="333" mass="35209">MTQEQAAPAIEVTDLVKRFGETTAVDGIDLGVARGAVLGLLGPNGAGKTTVVRVLATLLRHDAGVARVCGYDVARDAHRVRQLIGVTGQYASIDEGLTGFQNLTMVGRLLGLSRAQAKSRAAELIENAGLDEAAAKPAKTYSGGMRRRLDLAASLVNRPAVVFLDEPTTGLDPARRGDTWDMVRELATHGSTVLLTTQYLEEADHLADEIVVLDSGKVAARGTPDTLKRRLGRQTLDVRVSDPVQLDEAATRIAQIVRADPIVDVQTSHLSAAVTDSPAMPAIVRSLDEAGIEISELALRLPSLDDVFLTLTGHRATTDDATPTVGVSQGDAS</sequence>
<dbReference type="GO" id="GO:0005886">
    <property type="term" value="C:plasma membrane"/>
    <property type="evidence" value="ECO:0007669"/>
    <property type="project" value="UniProtKB-SubCell"/>
</dbReference>
<evidence type="ECO:0000256" key="5">
    <source>
        <dbReference type="ARBA" id="ARBA00022840"/>
    </source>
</evidence>
<evidence type="ECO:0000256" key="3">
    <source>
        <dbReference type="ARBA" id="ARBA00022475"/>
    </source>
</evidence>
<dbReference type="InterPro" id="IPR050763">
    <property type="entry name" value="ABC_transporter_ATP-binding"/>
</dbReference>
<evidence type="ECO:0000256" key="2">
    <source>
        <dbReference type="ARBA" id="ARBA00022448"/>
    </source>
</evidence>
<keyword evidence="6" id="KW-1278">Translocase</keyword>
<dbReference type="AlphaFoldDB" id="A0A7K3M8H7"/>
<comment type="caution">
    <text evidence="11">The sequence shown here is derived from an EMBL/GenBank/DDBJ whole genome shotgun (WGS) entry which is preliminary data.</text>
</comment>
<evidence type="ECO:0000256" key="6">
    <source>
        <dbReference type="ARBA" id="ARBA00022967"/>
    </source>
</evidence>
<dbReference type="RefSeq" id="WP_162452295.1">
    <property type="nucleotide sequence ID" value="NZ_WLZY01000008.1"/>
</dbReference>
<dbReference type="PROSITE" id="PS50893">
    <property type="entry name" value="ABC_TRANSPORTER_2"/>
    <property type="match status" value="1"/>
</dbReference>